<keyword evidence="8" id="KW-1185">Reference proteome</keyword>
<dbReference type="PIRSF" id="PIRSF000103">
    <property type="entry name" value="HIBADH"/>
    <property type="match status" value="1"/>
</dbReference>
<dbReference type="InterPro" id="IPR013328">
    <property type="entry name" value="6PGD_dom2"/>
</dbReference>
<dbReference type="SUPFAM" id="SSF48179">
    <property type="entry name" value="6-phosphogluconate dehydrogenase C-terminal domain-like"/>
    <property type="match status" value="1"/>
</dbReference>
<evidence type="ECO:0000259" key="6">
    <source>
        <dbReference type="Pfam" id="PF14833"/>
    </source>
</evidence>
<comment type="caution">
    <text evidence="7">The sequence shown here is derived from an EMBL/GenBank/DDBJ whole genome shotgun (WGS) entry which is preliminary data.</text>
</comment>
<dbReference type="Gene3D" id="3.40.50.720">
    <property type="entry name" value="NAD(P)-binding Rossmann-like Domain"/>
    <property type="match status" value="1"/>
</dbReference>
<accession>A0A318H7F9</accession>
<reference evidence="8" key="1">
    <citation type="submission" date="2018-05" db="EMBL/GenBank/DDBJ databases">
        <authorList>
            <person name="Deangelis K."/>
            <person name="Huntemann M."/>
            <person name="Clum A."/>
            <person name="Pillay M."/>
            <person name="Palaniappan K."/>
            <person name="Varghese N."/>
            <person name="Mikhailova N."/>
            <person name="Stamatis D."/>
            <person name="Reddy T."/>
            <person name="Daum C."/>
            <person name="Shapiro N."/>
            <person name="Ivanova N."/>
            <person name="Kyrpides N."/>
            <person name="Woyke T."/>
        </authorList>
    </citation>
    <scope>NUCLEOTIDE SEQUENCE [LARGE SCALE GENOMIC DNA]</scope>
    <source>
        <strain evidence="8">GAS496</strain>
    </source>
</reference>
<dbReference type="GO" id="GO:0051287">
    <property type="term" value="F:NAD binding"/>
    <property type="evidence" value="ECO:0007669"/>
    <property type="project" value="InterPro"/>
</dbReference>
<organism evidence="7 8">
    <name type="scientific">Mycolicibacterium moriokaense</name>
    <dbReference type="NCBI Taxonomy" id="39691"/>
    <lineage>
        <taxon>Bacteria</taxon>
        <taxon>Bacillati</taxon>
        <taxon>Actinomycetota</taxon>
        <taxon>Actinomycetes</taxon>
        <taxon>Mycobacteriales</taxon>
        <taxon>Mycobacteriaceae</taxon>
        <taxon>Mycolicibacterium</taxon>
    </lineage>
</organism>
<dbReference type="InterPro" id="IPR015815">
    <property type="entry name" value="HIBADH-related"/>
</dbReference>
<evidence type="ECO:0000313" key="7">
    <source>
        <dbReference type="EMBL" id="PXX00760.1"/>
    </source>
</evidence>
<dbReference type="Gene3D" id="1.10.1040.10">
    <property type="entry name" value="N-(1-d-carboxylethyl)-l-norvaline Dehydrogenase, domain 2"/>
    <property type="match status" value="1"/>
</dbReference>
<gene>
    <name evidence="7" type="ORF">C8E89_13321</name>
</gene>
<dbReference type="OrthoDB" id="3185659at2"/>
<proteinExistence type="inferred from homology"/>
<dbReference type="InterPro" id="IPR006115">
    <property type="entry name" value="6PGDH_NADP-bd"/>
</dbReference>
<feature type="domain" description="3-hydroxyisobutyrate dehydrogenase-like NAD-binding" evidence="6">
    <location>
        <begin position="169"/>
        <end position="287"/>
    </location>
</feature>
<dbReference type="InterPro" id="IPR008927">
    <property type="entry name" value="6-PGluconate_DH-like_C_sf"/>
</dbReference>
<protein>
    <submittedName>
        <fullName evidence="7">3-hydroxyisobutyrate dehydrogenase</fullName>
    </submittedName>
</protein>
<dbReference type="PANTHER" id="PTHR43580">
    <property type="entry name" value="OXIDOREDUCTASE GLYR1-RELATED"/>
    <property type="match status" value="1"/>
</dbReference>
<evidence type="ECO:0000259" key="5">
    <source>
        <dbReference type="Pfam" id="PF03446"/>
    </source>
</evidence>
<evidence type="ECO:0000256" key="1">
    <source>
        <dbReference type="ARBA" id="ARBA00009080"/>
    </source>
</evidence>
<dbReference type="AlphaFoldDB" id="A0A318H7F9"/>
<dbReference type="Proteomes" id="UP000247781">
    <property type="component" value="Unassembled WGS sequence"/>
</dbReference>
<dbReference type="InterPro" id="IPR036291">
    <property type="entry name" value="NAD(P)-bd_dom_sf"/>
</dbReference>
<dbReference type="EMBL" id="QJJU01000033">
    <property type="protein sequence ID" value="PXX00760.1"/>
    <property type="molecule type" value="Genomic_DNA"/>
</dbReference>
<evidence type="ECO:0000256" key="3">
    <source>
        <dbReference type="ARBA" id="ARBA00023027"/>
    </source>
</evidence>
<dbReference type="RefSeq" id="WP_110319718.1">
    <property type="nucleotide sequence ID" value="NZ_QJJU01000033.1"/>
</dbReference>
<dbReference type="GO" id="GO:0016491">
    <property type="term" value="F:oxidoreductase activity"/>
    <property type="evidence" value="ECO:0007669"/>
    <property type="project" value="UniProtKB-KW"/>
</dbReference>
<keyword evidence="3" id="KW-0520">NAD</keyword>
<comment type="similarity">
    <text evidence="1">Belongs to the HIBADH-related family.</text>
</comment>
<dbReference type="GO" id="GO:0050661">
    <property type="term" value="F:NADP binding"/>
    <property type="evidence" value="ECO:0007669"/>
    <property type="project" value="InterPro"/>
</dbReference>
<reference evidence="7 8" key="2">
    <citation type="submission" date="2018-06" db="EMBL/GenBank/DDBJ databases">
        <title>Sequencing of bacterial isolates from soil warming experiment in Harvard Forest, Massachusetts, USA.</title>
        <authorList>
            <person name="Deangelis K.PhD."/>
        </authorList>
    </citation>
    <scope>NUCLEOTIDE SEQUENCE [LARGE SCALE GENOMIC DNA]</scope>
    <source>
        <strain evidence="7 8">GAS496</strain>
    </source>
</reference>
<dbReference type="InterPro" id="IPR029154">
    <property type="entry name" value="HIBADH-like_NADP-bd"/>
</dbReference>
<keyword evidence="2" id="KW-0560">Oxidoreductase</keyword>
<evidence type="ECO:0000256" key="4">
    <source>
        <dbReference type="PIRSR" id="PIRSR000103-1"/>
    </source>
</evidence>
<dbReference type="Pfam" id="PF14833">
    <property type="entry name" value="NAD_binding_11"/>
    <property type="match status" value="1"/>
</dbReference>
<dbReference type="PANTHER" id="PTHR43580:SF2">
    <property type="entry name" value="CYTOKINE-LIKE NUCLEAR FACTOR N-PAC"/>
    <property type="match status" value="1"/>
</dbReference>
<dbReference type="Pfam" id="PF03446">
    <property type="entry name" value="NAD_binding_2"/>
    <property type="match status" value="1"/>
</dbReference>
<feature type="domain" description="6-phosphogluconate dehydrogenase NADP-binding" evidence="5">
    <location>
        <begin position="7"/>
        <end position="164"/>
    </location>
</feature>
<evidence type="ECO:0000313" key="8">
    <source>
        <dbReference type="Proteomes" id="UP000247781"/>
    </source>
</evidence>
<evidence type="ECO:0000256" key="2">
    <source>
        <dbReference type="ARBA" id="ARBA00023002"/>
    </source>
</evidence>
<dbReference type="InterPro" id="IPR051265">
    <property type="entry name" value="HIBADH-related_NP60_sf"/>
</dbReference>
<dbReference type="SUPFAM" id="SSF51735">
    <property type="entry name" value="NAD(P)-binding Rossmann-fold domains"/>
    <property type="match status" value="1"/>
</dbReference>
<sequence>MTTPPSTIAMLGTGTMGAPMARNLARAGFDLRVWNRTLAKAAVLTADGAQRACTPAEAAAGADVLITMLSDGAAVEQVTAGPTGALSALSLNAVWIQMSTVGVQWSDRFAELSAQHGVAFVDAPVSGSAEPAARGELEILASGADMLRPIVEPIFDVLGNRTVWLPRLGDGSRLKLALNNWLAVLVEGMAETLTLANALGVDAHVLLTSLAGRPLASQYALAKGAAMLGGDLAPGFPLRHATKDAELAVHAAHQHGVTLPLTDALLPRWHDAITHNHGGDDVASAVTVALATIGMR</sequence>
<name>A0A318H7F9_9MYCO</name>
<feature type="active site" evidence="4">
    <location>
        <position position="175"/>
    </location>
</feature>